<feature type="region of interest" description="Domain III" evidence="6">
    <location>
        <begin position="148"/>
        <end position="200"/>
    </location>
</feature>
<dbReference type="SMART" id="SM00278">
    <property type="entry name" value="HhH1"/>
    <property type="match status" value="2"/>
</dbReference>
<dbReference type="InterPro" id="IPR012340">
    <property type="entry name" value="NA-bd_OB-fold"/>
</dbReference>
<keyword evidence="8" id="KW-0067">ATP-binding</keyword>
<dbReference type="GO" id="GO:0006281">
    <property type="term" value="P:DNA repair"/>
    <property type="evidence" value="ECO:0007669"/>
    <property type="project" value="UniProtKB-UniRule"/>
</dbReference>
<keyword evidence="8" id="KW-0378">Hydrolase</keyword>
<evidence type="ECO:0000313" key="8">
    <source>
        <dbReference type="EMBL" id="AQS53024.1"/>
    </source>
</evidence>
<comment type="subcellular location">
    <subcellularLocation>
        <location evidence="6">Cytoplasm</location>
    </subcellularLocation>
</comment>
<keyword evidence="1 6" id="KW-0963">Cytoplasm</keyword>
<dbReference type="GO" id="GO:0048476">
    <property type="term" value="C:Holliday junction resolvase complex"/>
    <property type="evidence" value="ECO:0007669"/>
    <property type="project" value="UniProtKB-UniRule"/>
</dbReference>
<keyword evidence="8" id="KW-0547">Nucleotide-binding</keyword>
<keyword evidence="5 6" id="KW-0234">DNA repair</keyword>
<comment type="function">
    <text evidence="6">The RuvA-RuvB-RuvC complex processes Holliday junction (HJ) DNA during genetic recombination and DNA repair, while the RuvA-RuvB complex plays an important role in the rescue of blocked DNA replication forks via replication fork reversal (RFR). RuvA specifically binds to HJ cruciform DNA, conferring on it an open structure. The RuvB hexamer acts as an ATP-dependent pump, pulling dsDNA into and through the RuvAB complex. HJ branch migration allows RuvC to scan DNA until it finds its consensus sequence, where it cleaves and resolves the cruciform DNA.</text>
</comment>
<dbReference type="AlphaFoldDB" id="A0A1S6IN97"/>
<dbReference type="NCBIfam" id="TIGR00084">
    <property type="entry name" value="ruvA"/>
    <property type="match status" value="1"/>
</dbReference>
<dbReference type="Pfam" id="PF07499">
    <property type="entry name" value="RuvA_C"/>
    <property type="match status" value="1"/>
</dbReference>
<evidence type="ECO:0000259" key="7">
    <source>
        <dbReference type="SMART" id="SM00278"/>
    </source>
</evidence>
<evidence type="ECO:0000256" key="5">
    <source>
        <dbReference type="ARBA" id="ARBA00023204"/>
    </source>
</evidence>
<evidence type="ECO:0000313" key="9">
    <source>
        <dbReference type="Proteomes" id="UP000188993"/>
    </source>
</evidence>
<dbReference type="EMBL" id="CP019728">
    <property type="protein sequence ID" value="AQS53024.1"/>
    <property type="molecule type" value="Genomic_DNA"/>
</dbReference>
<dbReference type="GO" id="GO:0009379">
    <property type="term" value="C:Holliday junction helicase complex"/>
    <property type="evidence" value="ECO:0007669"/>
    <property type="project" value="InterPro"/>
</dbReference>
<dbReference type="SUPFAM" id="SSF47781">
    <property type="entry name" value="RuvA domain 2-like"/>
    <property type="match status" value="1"/>
</dbReference>
<dbReference type="HAMAP" id="MF_00031">
    <property type="entry name" value="DNA_HJ_migration_RuvA"/>
    <property type="match status" value="1"/>
</dbReference>
<dbReference type="InterPro" id="IPR036267">
    <property type="entry name" value="RuvA_C_sf"/>
</dbReference>
<dbReference type="SUPFAM" id="SSF50249">
    <property type="entry name" value="Nucleic acid-binding proteins"/>
    <property type="match status" value="1"/>
</dbReference>
<protein>
    <recommendedName>
        <fullName evidence="6">Holliday junction branch migration complex subunit RuvA</fullName>
    </recommendedName>
</protein>
<evidence type="ECO:0000256" key="1">
    <source>
        <dbReference type="ARBA" id="ARBA00022490"/>
    </source>
</evidence>
<accession>A0A1S6IN97</accession>
<feature type="domain" description="Helix-hairpin-helix DNA-binding motif class 1" evidence="7">
    <location>
        <begin position="72"/>
        <end position="91"/>
    </location>
</feature>
<dbReference type="Gene3D" id="2.40.50.140">
    <property type="entry name" value="Nucleic acid-binding proteins"/>
    <property type="match status" value="1"/>
</dbReference>
<dbReference type="InterPro" id="IPR013849">
    <property type="entry name" value="DNA_helicase_Holl-junc_RuvA_I"/>
</dbReference>
<reference evidence="8 9" key="1">
    <citation type="journal article" date="2014" name="Int. J. Syst. Evol. Microbiol.">
        <title>Jeotgalibaca dankookensis gen. nov., sp. nov., a member of the family Carnobacteriaceae, isolated from seujeot (Korean traditional food).</title>
        <authorList>
            <person name="Lee D.G."/>
            <person name="Trujillo M.E."/>
            <person name="Kang H."/>
            <person name="Ahn T.Y."/>
        </authorList>
    </citation>
    <scope>NUCLEOTIDE SEQUENCE [LARGE SCALE GENOMIC DNA]</scope>
    <source>
        <strain evidence="8 9">EX-07</strain>
    </source>
</reference>
<comment type="similarity">
    <text evidence="6">Belongs to the RuvA family.</text>
</comment>
<dbReference type="GO" id="GO:0000400">
    <property type="term" value="F:four-way junction DNA binding"/>
    <property type="evidence" value="ECO:0007669"/>
    <property type="project" value="UniProtKB-UniRule"/>
</dbReference>
<gene>
    <name evidence="6 8" type="primary">ruvA</name>
    <name evidence="8" type="ORF">BW727_100631</name>
</gene>
<keyword evidence="4 6" id="KW-0233">DNA recombination</keyword>
<feature type="domain" description="Helix-hairpin-helix DNA-binding motif class 1" evidence="7">
    <location>
        <begin position="107"/>
        <end position="126"/>
    </location>
</feature>
<evidence type="ECO:0000256" key="6">
    <source>
        <dbReference type="HAMAP-Rule" id="MF_00031"/>
    </source>
</evidence>
<dbReference type="GO" id="GO:0016787">
    <property type="term" value="F:hydrolase activity"/>
    <property type="evidence" value="ECO:0007669"/>
    <property type="project" value="UniProtKB-KW"/>
</dbReference>
<comment type="subunit">
    <text evidence="6">Homotetramer. Forms an RuvA(8)-RuvB(12)-Holliday junction (HJ) complex. HJ DNA is sandwiched between 2 RuvA tetramers; dsDNA enters through RuvA and exits via RuvB. An RuvB hexamer assembles on each DNA strand where it exits the tetramer. Each RuvB hexamer is contacted by two RuvA subunits (via domain III) on 2 adjacent RuvB subunits; this complex drives branch migration. In the full resolvosome a probable DNA-RuvA(4)-RuvB(12)-RuvC(2) complex forms which resolves the HJ.</text>
</comment>
<dbReference type="Proteomes" id="UP000188993">
    <property type="component" value="Chromosome"/>
</dbReference>
<dbReference type="GO" id="GO:0005737">
    <property type="term" value="C:cytoplasm"/>
    <property type="evidence" value="ECO:0007669"/>
    <property type="project" value="UniProtKB-SubCell"/>
</dbReference>
<dbReference type="KEGG" id="jda:BW727_100631"/>
<dbReference type="GO" id="GO:0005524">
    <property type="term" value="F:ATP binding"/>
    <property type="evidence" value="ECO:0007669"/>
    <property type="project" value="InterPro"/>
</dbReference>
<dbReference type="GO" id="GO:0006310">
    <property type="term" value="P:DNA recombination"/>
    <property type="evidence" value="ECO:0007669"/>
    <property type="project" value="UniProtKB-UniRule"/>
</dbReference>
<dbReference type="InterPro" id="IPR010994">
    <property type="entry name" value="RuvA_2-like"/>
</dbReference>
<organism evidence="8 9">
    <name type="scientific">Jeotgalibaca dankookensis</name>
    <dbReference type="NCBI Taxonomy" id="708126"/>
    <lineage>
        <taxon>Bacteria</taxon>
        <taxon>Bacillati</taxon>
        <taxon>Bacillota</taxon>
        <taxon>Bacilli</taxon>
        <taxon>Lactobacillales</taxon>
        <taxon>Carnobacteriaceae</taxon>
        <taxon>Jeotgalibaca</taxon>
    </lineage>
</organism>
<keyword evidence="2 6" id="KW-0227">DNA damage</keyword>
<dbReference type="Gene3D" id="1.10.150.20">
    <property type="entry name" value="5' to 3' exonuclease, C-terminal subdomain"/>
    <property type="match status" value="1"/>
</dbReference>
<evidence type="ECO:0000256" key="3">
    <source>
        <dbReference type="ARBA" id="ARBA00023125"/>
    </source>
</evidence>
<dbReference type="Pfam" id="PF01330">
    <property type="entry name" value="RuvA_N"/>
    <property type="match status" value="1"/>
</dbReference>
<comment type="caution">
    <text evidence="6">Lacks conserved residue(s) required for the propagation of feature annotation.</text>
</comment>
<keyword evidence="3 6" id="KW-0238">DNA-binding</keyword>
<evidence type="ECO:0000256" key="2">
    <source>
        <dbReference type="ARBA" id="ARBA00022763"/>
    </source>
</evidence>
<name>A0A1S6IN97_9LACT</name>
<dbReference type="CDD" id="cd14332">
    <property type="entry name" value="UBA_RuvA_C"/>
    <property type="match status" value="1"/>
</dbReference>
<keyword evidence="8" id="KW-0347">Helicase</keyword>
<evidence type="ECO:0000256" key="4">
    <source>
        <dbReference type="ARBA" id="ARBA00023172"/>
    </source>
</evidence>
<keyword evidence="9" id="KW-1185">Reference proteome</keyword>
<dbReference type="InterPro" id="IPR003583">
    <property type="entry name" value="Hlx-hairpin-Hlx_DNA-bd_motif"/>
</dbReference>
<dbReference type="GO" id="GO:0009378">
    <property type="term" value="F:four-way junction helicase activity"/>
    <property type="evidence" value="ECO:0007669"/>
    <property type="project" value="InterPro"/>
</dbReference>
<comment type="domain">
    <text evidence="6">Has three domains with a flexible linker between the domains II and III and assumes an 'L' shape. Domain III is highly mobile and contacts RuvB.</text>
</comment>
<dbReference type="InterPro" id="IPR000085">
    <property type="entry name" value="RuvA"/>
</dbReference>
<dbReference type="RefSeq" id="WP_062472090.1">
    <property type="nucleotide sequence ID" value="NZ_BBYN01000037.1"/>
</dbReference>
<dbReference type="InterPro" id="IPR011114">
    <property type="entry name" value="RuvA_C"/>
</dbReference>
<dbReference type="Pfam" id="PF14520">
    <property type="entry name" value="HHH_5"/>
    <property type="match status" value="1"/>
</dbReference>
<dbReference type="STRING" id="708126.BW727_100631"/>
<sequence length="200" mass="22393">MYEYMRGKLEEIHPLYVVLELSGIGYQILVANPFRYSSQLKQEIQLYIYQAVREDSQTLYGFKDFKEKQLYLKLISVSGIGPKSGLSILANGDHEGLIQAIENENSKYLTKFPGVGKKTASQIILDLKGKLSDLLDGSELDVSEGLNSHADTYISEAEEALQGLGYSTREVTKIMPQLKATNYTSTEEVLRVAFKLLLKG</sequence>
<dbReference type="OrthoDB" id="5293449at2"/>
<proteinExistence type="inferred from homology"/>
<dbReference type="SUPFAM" id="SSF46929">
    <property type="entry name" value="DNA helicase RuvA subunit, C-terminal domain"/>
    <property type="match status" value="1"/>
</dbReference>